<dbReference type="Pfam" id="PF00072">
    <property type="entry name" value="Response_reg"/>
    <property type="match status" value="1"/>
</dbReference>
<dbReference type="SUPFAM" id="SSF52172">
    <property type="entry name" value="CheY-like"/>
    <property type="match status" value="1"/>
</dbReference>
<keyword evidence="5" id="KW-0804">Transcription</keyword>
<keyword evidence="1 6" id="KW-0597">Phosphoprotein</keyword>
<dbReference type="InterPro" id="IPR039420">
    <property type="entry name" value="WalR-like"/>
</dbReference>
<evidence type="ECO:0000256" key="5">
    <source>
        <dbReference type="ARBA" id="ARBA00023163"/>
    </source>
</evidence>
<dbReference type="GO" id="GO:0032993">
    <property type="term" value="C:protein-DNA complex"/>
    <property type="evidence" value="ECO:0007669"/>
    <property type="project" value="TreeGrafter"/>
</dbReference>
<dbReference type="InterPro" id="IPR016032">
    <property type="entry name" value="Sig_transdc_resp-reg_C-effctor"/>
</dbReference>
<dbReference type="PANTHER" id="PTHR48111">
    <property type="entry name" value="REGULATOR OF RPOS"/>
    <property type="match status" value="1"/>
</dbReference>
<sequence length="226" mass="24672">MRVLVVEDDRDLAAQIASALEAAGYTPELAHDGEEGEFLGSTETCAAAVLDLGLPKLDGIEVLRRWRGAGLGFPVLILTARDEWADKVAGFRAGADDYVLKPFRMEEVVLRITTLIRRAAGHATAELTAGALGFDTATGLASLDGMPLKLTAFEARLLRFLMLHKGRVISRTELSEHMYDRDSDRDFRSLEVVIGRLRKKVGDGRIETRRGEGYRLLPADPVAPAG</sequence>
<dbReference type="GO" id="GO:0000976">
    <property type="term" value="F:transcription cis-regulatory region binding"/>
    <property type="evidence" value="ECO:0007669"/>
    <property type="project" value="TreeGrafter"/>
</dbReference>
<evidence type="ECO:0000256" key="2">
    <source>
        <dbReference type="ARBA" id="ARBA00023012"/>
    </source>
</evidence>
<evidence type="ECO:0000313" key="11">
    <source>
        <dbReference type="Proteomes" id="UP000199093"/>
    </source>
</evidence>
<keyword evidence="2" id="KW-0902">Two-component regulatory system</keyword>
<proteinExistence type="predicted"/>
<feature type="DNA-binding region" description="OmpR/PhoB-type" evidence="7">
    <location>
        <begin position="124"/>
        <end position="218"/>
    </location>
</feature>
<dbReference type="InterPro" id="IPR036388">
    <property type="entry name" value="WH-like_DNA-bd_sf"/>
</dbReference>
<dbReference type="SMART" id="SM00862">
    <property type="entry name" value="Trans_reg_C"/>
    <property type="match status" value="1"/>
</dbReference>
<keyword evidence="4 7" id="KW-0238">DNA-binding</keyword>
<dbReference type="InterPro" id="IPR001789">
    <property type="entry name" value="Sig_transdc_resp-reg_receiver"/>
</dbReference>
<evidence type="ECO:0000259" key="9">
    <source>
        <dbReference type="PROSITE" id="PS51755"/>
    </source>
</evidence>
<dbReference type="GO" id="GO:0005829">
    <property type="term" value="C:cytosol"/>
    <property type="evidence" value="ECO:0007669"/>
    <property type="project" value="TreeGrafter"/>
</dbReference>
<dbReference type="PROSITE" id="PS51755">
    <property type="entry name" value="OMPR_PHOB"/>
    <property type="match status" value="1"/>
</dbReference>
<dbReference type="Gene3D" id="6.10.250.690">
    <property type="match status" value="1"/>
</dbReference>
<evidence type="ECO:0000256" key="3">
    <source>
        <dbReference type="ARBA" id="ARBA00023015"/>
    </source>
</evidence>
<feature type="domain" description="Response regulatory" evidence="8">
    <location>
        <begin position="2"/>
        <end position="116"/>
    </location>
</feature>
<dbReference type="EMBL" id="FNEJ01000001">
    <property type="protein sequence ID" value="SDI14452.1"/>
    <property type="molecule type" value="Genomic_DNA"/>
</dbReference>
<reference evidence="11" key="1">
    <citation type="submission" date="2016-10" db="EMBL/GenBank/DDBJ databases">
        <authorList>
            <person name="Varghese N."/>
            <person name="Submissions S."/>
        </authorList>
    </citation>
    <scope>NUCLEOTIDE SEQUENCE [LARGE SCALE GENOMIC DNA]</scope>
    <source>
        <strain evidence="11">DSM 26424</strain>
    </source>
</reference>
<keyword evidence="3" id="KW-0805">Transcription regulation</keyword>
<dbReference type="SUPFAM" id="SSF46894">
    <property type="entry name" value="C-terminal effector domain of the bipartite response regulators"/>
    <property type="match status" value="1"/>
</dbReference>
<name>A0A1G8I6K8_9RHOB</name>
<dbReference type="RefSeq" id="WP_089842513.1">
    <property type="nucleotide sequence ID" value="NZ_FNEJ01000001.1"/>
</dbReference>
<feature type="domain" description="OmpR/PhoB-type" evidence="9">
    <location>
        <begin position="124"/>
        <end position="218"/>
    </location>
</feature>
<evidence type="ECO:0000256" key="6">
    <source>
        <dbReference type="PROSITE-ProRule" id="PRU00169"/>
    </source>
</evidence>
<evidence type="ECO:0000256" key="7">
    <source>
        <dbReference type="PROSITE-ProRule" id="PRU01091"/>
    </source>
</evidence>
<dbReference type="FunFam" id="3.40.50.2300:FF:000002">
    <property type="entry name" value="DNA-binding response regulator PhoP"/>
    <property type="match status" value="1"/>
</dbReference>
<dbReference type="OrthoDB" id="9802426at2"/>
<organism evidence="10 11">
    <name type="scientific">Salipiger marinus</name>
    <dbReference type="NCBI Taxonomy" id="555512"/>
    <lineage>
        <taxon>Bacteria</taxon>
        <taxon>Pseudomonadati</taxon>
        <taxon>Pseudomonadota</taxon>
        <taxon>Alphaproteobacteria</taxon>
        <taxon>Rhodobacterales</taxon>
        <taxon>Roseobacteraceae</taxon>
        <taxon>Salipiger</taxon>
    </lineage>
</organism>
<evidence type="ECO:0000313" key="10">
    <source>
        <dbReference type="EMBL" id="SDI14452.1"/>
    </source>
</evidence>
<dbReference type="GO" id="GO:0006355">
    <property type="term" value="P:regulation of DNA-templated transcription"/>
    <property type="evidence" value="ECO:0007669"/>
    <property type="project" value="InterPro"/>
</dbReference>
<feature type="modified residue" description="4-aspartylphosphate" evidence="6">
    <location>
        <position position="51"/>
    </location>
</feature>
<dbReference type="InterPro" id="IPR001867">
    <property type="entry name" value="OmpR/PhoB-type_DNA-bd"/>
</dbReference>
<dbReference type="SMART" id="SM00448">
    <property type="entry name" value="REC"/>
    <property type="match status" value="1"/>
</dbReference>
<evidence type="ECO:0000259" key="8">
    <source>
        <dbReference type="PROSITE" id="PS50110"/>
    </source>
</evidence>
<protein>
    <submittedName>
        <fullName evidence="10">Two-component system, OmpR family, response regulator</fullName>
    </submittedName>
</protein>
<evidence type="ECO:0000256" key="4">
    <source>
        <dbReference type="ARBA" id="ARBA00023125"/>
    </source>
</evidence>
<dbReference type="STRING" id="555512.SAMN04487993_1001249"/>
<gene>
    <name evidence="10" type="ORF">SAMN04487993_1001249</name>
</gene>
<accession>A0A1G8I6K8</accession>
<dbReference type="Gene3D" id="3.40.50.2300">
    <property type="match status" value="1"/>
</dbReference>
<dbReference type="Gene3D" id="1.10.10.10">
    <property type="entry name" value="Winged helix-like DNA-binding domain superfamily/Winged helix DNA-binding domain"/>
    <property type="match status" value="1"/>
</dbReference>
<dbReference type="PROSITE" id="PS50110">
    <property type="entry name" value="RESPONSE_REGULATORY"/>
    <property type="match status" value="1"/>
</dbReference>
<keyword evidence="11" id="KW-1185">Reference proteome</keyword>
<dbReference type="Proteomes" id="UP000199093">
    <property type="component" value="Unassembled WGS sequence"/>
</dbReference>
<evidence type="ECO:0000256" key="1">
    <source>
        <dbReference type="ARBA" id="ARBA00022553"/>
    </source>
</evidence>
<dbReference type="PANTHER" id="PTHR48111:SF37">
    <property type="entry name" value="RESPONSE REGULATOR PROTEIN CARR"/>
    <property type="match status" value="1"/>
</dbReference>
<dbReference type="GO" id="GO:0000156">
    <property type="term" value="F:phosphorelay response regulator activity"/>
    <property type="evidence" value="ECO:0007669"/>
    <property type="project" value="TreeGrafter"/>
</dbReference>
<dbReference type="Pfam" id="PF00486">
    <property type="entry name" value="Trans_reg_C"/>
    <property type="match status" value="1"/>
</dbReference>
<dbReference type="AlphaFoldDB" id="A0A1G8I6K8"/>
<dbReference type="InterPro" id="IPR011006">
    <property type="entry name" value="CheY-like_superfamily"/>
</dbReference>
<dbReference type="CDD" id="cd00383">
    <property type="entry name" value="trans_reg_C"/>
    <property type="match status" value="1"/>
</dbReference>